<reference evidence="2" key="2">
    <citation type="submission" date="2023-06" db="EMBL/GenBank/DDBJ databases">
        <authorList>
            <consortium name="Lawrence Berkeley National Laboratory"/>
            <person name="Haridas S."/>
            <person name="Hensen N."/>
            <person name="Bonometti L."/>
            <person name="Westerberg I."/>
            <person name="Brannstrom I.O."/>
            <person name="Guillou S."/>
            <person name="Cros-Aarteil S."/>
            <person name="Calhoun S."/>
            <person name="Kuo A."/>
            <person name="Mondo S."/>
            <person name="Pangilinan J."/>
            <person name="Riley R."/>
            <person name="Labutti K."/>
            <person name="Andreopoulos B."/>
            <person name="Lipzen A."/>
            <person name="Chen C."/>
            <person name="Yanf M."/>
            <person name="Daum C."/>
            <person name="Ng V."/>
            <person name="Clum A."/>
            <person name="Steindorff A."/>
            <person name="Ohm R."/>
            <person name="Martin F."/>
            <person name="Silar P."/>
            <person name="Natvig D."/>
            <person name="Lalanne C."/>
            <person name="Gautier V."/>
            <person name="Ament-Velasquez S.L."/>
            <person name="Kruys A."/>
            <person name="Hutchinson M.I."/>
            <person name="Powell A.J."/>
            <person name="Barry K."/>
            <person name="Miller A.N."/>
            <person name="Grigoriev I.V."/>
            <person name="Debuchy R."/>
            <person name="Gladieux P."/>
            <person name="Thoren M.H."/>
            <person name="Johannesson H."/>
        </authorList>
    </citation>
    <scope>NUCLEOTIDE SEQUENCE</scope>
    <source>
        <strain evidence="2">CBS 168.71</strain>
    </source>
</reference>
<feature type="region of interest" description="Disordered" evidence="1">
    <location>
        <begin position="98"/>
        <end position="167"/>
    </location>
</feature>
<organism evidence="2 3">
    <name type="scientific">Chaetomium fimeti</name>
    <dbReference type="NCBI Taxonomy" id="1854472"/>
    <lineage>
        <taxon>Eukaryota</taxon>
        <taxon>Fungi</taxon>
        <taxon>Dikarya</taxon>
        <taxon>Ascomycota</taxon>
        <taxon>Pezizomycotina</taxon>
        <taxon>Sordariomycetes</taxon>
        <taxon>Sordariomycetidae</taxon>
        <taxon>Sordariales</taxon>
        <taxon>Chaetomiaceae</taxon>
        <taxon>Chaetomium</taxon>
    </lineage>
</organism>
<feature type="compositionally biased region" description="Polar residues" evidence="1">
    <location>
        <begin position="138"/>
        <end position="151"/>
    </location>
</feature>
<evidence type="ECO:0000313" key="3">
    <source>
        <dbReference type="Proteomes" id="UP001278766"/>
    </source>
</evidence>
<gene>
    <name evidence="2" type="ORF">B0H64DRAFT_88039</name>
</gene>
<evidence type="ECO:0000256" key="1">
    <source>
        <dbReference type="SAM" id="MobiDB-lite"/>
    </source>
</evidence>
<dbReference type="Proteomes" id="UP001278766">
    <property type="component" value="Unassembled WGS sequence"/>
</dbReference>
<feature type="region of interest" description="Disordered" evidence="1">
    <location>
        <begin position="1"/>
        <end position="44"/>
    </location>
</feature>
<comment type="caution">
    <text evidence="2">The sequence shown here is derived from an EMBL/GenBank/DDBJ whole genome shotgun (WGS) entry which is preliminary data.</text>
</comment>
<feature type="compositionally biased region" description="Basic and acidic residues" evidence="1">
    <location>
        <begin position="30"/>
        <end position="42"/>
    </location>
</feature>
<sequence length="167" mass="17731">MASTDAPSLSPDLELASTDGHGATAQTAEQKAEPRTVSRKEPWLSSKAQKLAAWLATSEPSARALRQYRKESFKKAGISPKDTEPPNAKLHAPIGEIPADAIRPSTGPTPEALARKKAADRRKNGHSKRPDGALKEQVSFSGSWSAYSGQGATPDLLNTFPYIGPSG</sequence>
<dbReference type="RefSeq" id="XP_062662536.1">
    <property type="nucleotide sequence ID" value="XM_062808925.1"/>
</dbReference>
<dbReference type="EMBL" id="JAUEPN010000002">
    <property type="protein sequence ID" value="KAK3299022.1"/>
    <property type="molecule type" value="Genomic_DNA"/>
</dbReference>
<accession>A0AAE0HMN6</accession>
<feature type="compositionally biased region" description="Basic residues" evidence="1">
    <location>
        <begin position="115"/>
        <end position="127"/>
    </location>
</feature>
<feature type="region of interest" description="Disordered" evidence="1">
    <location>
        <begin position="73"/>
        <end position="92"/>
    </location>
</feature>
<dbReference type="GeneID" id="87845873"/>
<name>A0AAE0HMN6_9PEZI</name>
<reference evidence="2" key="1">
    <citation type="journal article" date="2023" name="Mol. Phylogenet. Evol.">
        <title>Genome-scale phylogeny and comparative genomics of the fungal order Sordariales.</title>
        <authorList>
            <person name="Hensen N."/>
            <person name="Bonometti L."/>
            <person name="Westerberg I."/>
            <person name="Brannstrom I.O."/>
            <person name="Guillou S."/>
            <person name="Cros-Aarteil S."/>
            <person name="Calhoun S."/>
            <person name="Haridas S."/>
            <person name="Kuo A."/>
            <person name="Mondo S."/>
            <person name="Pangilinan J."/>
            <person name="Riley R."/>
            <person name="LaButti K."/>
            <person name="Andreopoulos B."/>
            <person name="Lipzen A."/>
            <person name="Chen C."/>
            <person name="Yan M."/>
            <person name="Daum C."/>
            <person name="Ng V."/>
            <person name="Clum A."/>
            <person name="Steindorff A."/>
            <person name="Ohm R.A."/>
            <person name="Martin F."/>
            <person name="Silar P."/>
            <person name="Natvig D.O."/>
            <person name="Lalanne C."/>
            <person name="Gautier V."/>
            <person name="Ament-Velasquez S.L."/>
            <person name="Kruys A."/>
            <person name="Hutchinson M.I."/>
            <person name="Powell A.J."/>
            <person name="Barry K."/>
            <person name="Miller A.N."/>
            <person name="Grigoriev I.V."/>
            <person name="Debuchy R."/>
            <person name="Gladieux P."/>
            <person name="Hiltunen Thoren M."/>
            <person name="Johannesson H."/>
        </authorList>
    </citation>
    <scope>NUCLEOTIDE SEQUENCE</scope>
    <source>
        <strain evidence="2">CBS 168.71</strain>
    </source>
</reference>
<evidence type="ECO:0000313" key="2">
    <source>
        <dbReference type="EMBL" id="KAK3299022.1"/>
    </source>
</evidence>
<keyword evidence="3" id="KW-1185">Reference proteome</keyword>
<proteinExistence type="predicted"/>
<protein>
    <submittedName>
        <fullName evidence="2">Uncharacterized protein</fullName>
    </submittedName>
</protein>
<dbReference type="AlphaFoldDB" id="A0AAE0HMN6"/>